<proteinExistence type="inferred from homology"/>
<dbReference type="InterPro" id="IPR013216">
    <property type="entry name" value="Methyltransf_11"/>
</dbReference>
<reference evidence="5 6" key="1">
    <citation type="submission" date="2017-06" db="EMBL/GenBank/DDBJ databases">
        <title>Investigating the central metabolism of Clostridium thermosuccinogenes.</title>
        <authorList>
            <person name="Koendjbiharie J.G."/>
            <person name="van Kranenburg R."/>
        </authorList>
    </citation>
    <scope>NUCLEOTIDE SEQUENCE [LARGE SCALE GENOMIC DNA]</scope>
    <source>
        <strain evidence="5 6">DSM 5806</strain>
    </source>
</reference>
<evidence type="ECO:0000259" key="4">
    <source>
        <dbReference type="Pfam" id="PF08241"/>
    </source>
</evidence>
<dbReference type="AlphaFoldDB" id="A0A2K2F7F1"/>
<evidence type="ECO:0000313" key="6">
    <source>
        <dbReference type="Proteomes" id="UP000236151"/>
    </source>
</evidence>
<dbReference type="GO" id="GO:0008757">
    <property type="term" value="F:S-adenosylmethionine-dependent methyltransferase activity"/>
    <property type="evidence" value="ECO:0007669"/>
    <property type="project" value="InterPro"/>
</dbReference>
<dbReference type="PANTHER" id="PTHR44942">
    <property type="entry name" value="METHYLTRANSF_11 DOMAIN-CONTAINING PROTEIN"/>
    <property type="match status" value="1"/>
</dbReference>
<dbReference type="GO" id="GO:0032259">
    <property type="term" value="P:methylation"/>
    <property type="evidence" value="ECO:0007669"/>
    <property type="project" value="UniProtKB-KW"/>
</dbReference>
<dbReference type="SUPFAM" id="SSF53335">
    <property type="entry name" value="S-adenosyl-L-methionine-dependent methyltransferases"/>
    <property type="match status" value="1"/>
</dbReference>
<feature type="domain" description="Methyltransferase type 11" evidence="4">
    <location>
        <begin position="52"/>
        <end position="144"/>
    </location>
</feature>
<dbReference type="OrthoDB" id="9797252at2"/>
<dbReference type="InterPro" id="IPR029063">
    <property type="entry name" value="SAM-dependent_MTases_sf"/>
</dbReference>
<gene>
    <name evidence="5" type="ORF">CDQ84_18475</name>
</gene>
<keyword evidence="2" id="KW-0489">Methyltransferase</keyword>
<sequence>MGTQNKTGWERNNRMIFDEIVMNYDKIRWGYPDELFADVIRYSWPGKGKKALEIGAGTGKATAPFLDSGYVVTAVEISKNMTEFLLEKFKEYNNFNVITSTFEDVSLDDENFDLIYAATSFHWVDAEIGCPKVFRLLKKVGVFALFRGNPVPAQGEELYEEIQTVYEKYYYSYYVSKERPVRKSKDDFLKPSEICKRFGFDCLERYGFSQVTTKLYDASRTYSADEYIELLDTFSDHRSLPVDLRVALYEGIKEVILKHGGHHKVDYVFQLYMGRKP</sequence>
<dbReference type="PANTHER" id="PTHR44942:SF4">
    <property type="entry name" value="METHYLTRANSFERASE TYPE 11 DOMAIN-CONTAINING PROTEIN"/>
    <property type="match status" value="1"/>
</dbReference>
<organism evidence="5 6">
    <name type="scientific">Clostridium thermosuccinogenes</name>
    <dbReference type="NCBI Taxonomy" id="84032"/>
    <lineage>
        <taxon>Bacteria</taxon>
        <taxon>Bacillati</taxon>
        <taxon>Bacillota</taxon>
        <taxon>Clostridia</taxon>
        <taxon>Eubacteriales</taxon>
        <taxon>Clostridiaceae</taxon>
        <taxon>Clostridium</taxon>
    </lineage>
</organism>
<accession>A0A2K2F7F1</accession>
<dbReference type="EMBL" id="NIOJ01000093">
    <property type="protein sequence ID" value="PNT94702.1"/>
    <property type="molecule type" value="Genomic_DNA"/>
</dbReference>
<dbReference type="InterPro" id="IPR051052">
    <property type="entry name" value="Diverse_substrate_MTase"/>
</dbReference>
<comment type="caution">
    <text evidence="5">The sequence shown here is derived from an EMBL/GenBank/DDBJ whole genome shotgun (WGS) entry which is preliminary data.</text>
</comment>
<protein>
    <recommendedName>
        <fullName evidence="4">Methyltransferase type 11 domain-containing protein</fullName>
    </recommendedName>
</protein>
<dbReference type="Pfam" id="PF08241">
    <property type="entry name" value="Methyltransf_11"/>
    <property type="match status" value="1"/>
</dbReference>
<dbReference type="KEGG" id="cthd:CDO33_12875"/>
<dbReference type="Proteomes" id="UP000236151">
    <property type="component" value="Unassembled WGS sequence"/>
</dbReference>
<keyword evidence="3" id="KW-0808">Transferase</keyword>
<comment type="similarity">
    <text evidence="1">Belongs to the methyltransferase superfamily.</text>
</comment>
<evidence type="ECO:0000256" key="3">
    <source>
        <dbReference type="ARBA" id="ARBA00022679"/>
    </source>
</evidence>
<dbReference type="CDD" id="cd02440">
    <property type="entry name" value="AdoMet_MTases"/>
    <property type="match status" value="1"/>
</dbReference>
<evidence type="ECO:0000256" key="1">
    <source>
        <dbReference type="ARBA" id="ARBA00008361"/>
    </source>
</evidence>
<dbReference type="RefSeq" id="WP_103083201.1">
    <property type="nucleotide sequence ID" value="NZ_CP021850.1"/>
</dbReference>
<evidence type="ECO:0000313" key="5">
    <source>
        <dbReference type="EMBL" id="PNT94702.1"/>
    </source>
</evidence>
<dbReference type="Gene3D" id="3.40.50.150">
    <property type="entry name" value="Vaccinia Virus protein VP39"/>
    <property type="match status" value="1"/>
</dbReference>
<evidence type="ECO:0000256" key="2">
    <source>
        <dbReference type="ARBA" id="ARBA00022603"/>
    </source>
</evidence>
<keyword evidence="6" id="KW-1185">Reference proteome</keyword>
<name>A0A2K2F7F1_9CLOT</name>